<keyword evidence="4" id="KW-0221">Differentiation</keyword>
<dbReference type="InterPro" id="IPR050370">
    <property type="entry name" value="HES_HEY"/>
</dbReference>
<keyword evidence="6" id="KW-0805">Transcription regulation</keyword>
<keyword evidence="2" id="KW-0217">Developmental protein</keyword>
<dbReference type="SMART" id="SM00511">
    <property type="entry name" value="ORANGE"/>
    <property type="match status" value="1"/>
</dbReference>
<keyword evidence="5" id="KW-0524">Neurogenesis</keyword>
<evidence type="ECO:0000256" key="4">
    <source>
        <dbReference type="ARBA" id="ARBA00022782"/>
    </source>
</evidence>
<evidence type="ECO:0000256" key="10">
    <source>
        <dbReference type="ARBA" id="ARBA00023791"/>
    </source>
</evidence>
<proteinExistence type="predicted"/>
<evidence type="ECO:0000259" key="15">
    <source>
        <dbReference type="PROSITE" id="PS50888"/>
    </source>
</evidence>
<keyword evidence="8" id="KW-0804">Transcription</keyword>
<comment type="subunit">
    <text evidence="10">Transcription repression requires formation of a complex with a corepressor protein of the Groucho/TLE family.</text>
</comment>
<dbReference type="InterPro" id="IPR003650">
    <property type="entry name" value="Orange_dom"/>
</dbReference>
<evidence type="ECO:0000256" key="14">
    <source>
        <dbReference type="SAM" id="MobiDB-lite"/>
    </source>
</evidence>
<dbReference type="Proteomes" id="UP001591681">
    <property type="component" value="Unassembled WGS sequence"/>
</dbReference>
<feature type="domain" description="BHLH" evidence="15">
    <location>
        <begin position="84"/>
        <end position="140"/>
    </location>
</feature>
<gene>
    <name evidence="17" type="ORF">ACEWY4_001035</name>
</gene>
<evidence type="ECO:0000256" key="1">
    <source>
        <dbReference type="ARBA" id="ARBA00004123"/>
    </source>
</evidence>
<dbReference type="PROSITE" id="PS50888">
    <property type="entry name" value="BHLH"/>
    <property type="match status" value="1"/>
</dbReference>
<dbReference type="PANTHER" id="PTHR10985">
    <property type="entry name" value="BASIC HELIX-LOOP-HELIX TRANSCRIPTION FACTOR, HES-RELATED"/>
    <property type="match status" value="1"/>
</dbReference>
<feature type="domain" description="Orange" evidence="16">
    <location>
        <begin position="153"/>
        <end position="185"/>
    </location>
</feature>
<dbReference type="InterPro" id="IPR036638">
    <property type="entry name" value="HLH_DNA-bd_sf"/>
</dbReference>
<keyword evidence="9" id="KW-0539">Nucleus</keyword>
<dbReference type="SMART" id="SM00353">
    <property type="entry name" value="HLH"/>
    <property type="match status" value="1"/>
</dbReference>
<evidence type="ECO:0000256" key="3">
    <source>
        <dbReference type="ARBA" id="ARBA00022491"/>
    </source>
</evidence>
<evidence type="ECO:0000256" key="9">
    <source>
        <dbReference type="ARBA" id="ARBA00023242"/>
    </source>
</evidence>
<dbReference type="GO" id="GO:0007399">
    <property type="term" value="P:nervous system development"/>
    <property type="evidence" value="ECO:0007669"/>
    <property type="project" value="UniProtKB-KW"/>
</dbReference>
<keyword evidence="3" id="KW-0678">Repressor</keyword>
<dbReference type="GO" id="GO:0097150">
    <property type="term" value="P:neuronal stem cell population maintenance"/>
    <property type="evidence" value="ECO:0007669"/>
    <property type="project" value="UniProtKB-ARBA"/>
</dbReference>
<accession>A0ABD1KYC0</accession>
<reference evidence="17 18" key="1">
    <citation type="submission" date="2024-09" db="EMBL/GenBank/DDBJ databases">
        <title>A chromosome-level genome assembly of Gray's grenadier anchovy, Coilia grayii.</title>
        <authorList>
            <person name="Fu Z."/>
        </authorList>
    </citation>
    <scope>NUCLEOTIDE SEQUENCE [LARGE SCALE GENOMIC DNA]</scope>
    <source>
        <strain evidence="17">G4</strain>
        <tissue evidence="17">Muscle</tissue>
    </source>
</reference>
<dbReference type="InterPro" id="IPR011598">
    <property type="entry name" value="bHLH_dom"/>
</dbReference>
<dbReference type="GO" id="GO:0048513">
    <property type="term" value="P:animal organ development"/>
    <property type="evidence" value="ECO:0007669"/>
    <property type="project" value="UniProtKB-ARBA"/>
</dbReference>
<keyword evidence="7" id="KW-0238">DNA-binding</keyword>
<dbReference type="Pfam" id="PF07527">
    <property type="entry name" value="Hairy_orange"/>
    <property type="match status" value="1"/>
</dbReference>
<organism evidence="17 18">
    <name type="scientific">Coilia grayii</name>
    <name type="common">Gray's grenadier anchovy</name>
    <dbReference type="NCBI Taxonomy" id="363190"/>
    <lineage>
        <taxon>Eukaryota</taxon>
        <taxon>Metazoa</taxon>
        <taxon>Chordata</taxon>
        <taxon>Craniata</taxon>
        <taxon>Vertebrata</taxon>
        <taxon>Euteleostomi</taxon>
        <taxon>Actinopterygii</taxon>
        <taxon>Neopterygii</taxon>
        <taxon>Teleostei</taxon>
        <taxon>Clupei</taxon>
        <taxon>Clupeiformes</taxon>
        <taxon>Clupeoidei</taxon>
        <taxon>Engraulidae</taxon>
        <taxon>Coilinae</taxon>
        <taxon>Coilia</taxon>
    </lineage>
</organism>
<dbReference type="EMBL" id="JBHFQA010000001">
    <property type="protein sequence ID" value="KAL2104167.1"/>
    <property type="molecule type" value="Genomic_DNA"/>
</dbReference>
<evidence type="ECO:0000259" key="16">
    <source>
        <dbReference type="PROSITE" id="PS51054"/>
    </source>
</evidence>
<dbReference type="PROSITE" id="PS51054">
    <property type="entry name" value="ORANGE"/>
    <property type="match status" value="1"/>
</dbReference>
<dbReference type="Gene3D" id="4.10.280.10">
    <property type="entry name" value="Helix-loop-helix DNA-binding domain"/>
    <property type="match status" value="1"/>
</dbReference>
<dbReference type="FunFam" id="4.10.280.10:FF:000033">
    <property type="entry name" value="Transcription factor HES-5"/>
    <property type="match status" value="1"/>
</dbReference>
<feature type="region of interest" description="Disordered" evidence="14">
    <location>
        <begin position="193"/>
        <end position="215"/>
    </location>
</feature>
<evidence type="ECO:0000313" key="17">
    <source>
        <dbReference type="EMBL" id="KAL2104167.1"/>
    </source>
</evidence>
<sequence length="225" mass="25923">MSMWLPAVSQCPAKLSHWLQTVRTSNKPKTHTFIWRSGSINRRRRETVSITAQAPLQRDHSTDTAMAPTVTLPMTYSMEHLPLNIKLRKPLVEKLRRDRINNSIEQLKTLLGQEFLKQQPDSKQEKADILEMTVYFLRQKQQQQNASTCSTAANEGYSKCMQEAVNFLSQCQVQTQSQRRLLSHFLHKLPAADKSTRIQSQPSSPVRHISSKEKTPGCTVLWRPW</sequence>
<evidence type="ECO:0000256" key="13">
    <source>
        <dbReference type="ARBA" id="ARBA00081413"/>
    </source>
</evidence>
<dbReference type="GO" id="GO:0005634">
    <property type="term" value="C:nucleus"/>
    <property type="evidence" value="ECO:0007669"/>
    <property type="project" value="UniProtKB-SubCell"/>
</dbReference>
<dbReference type="GO" id="GO:0030154">
    <property type="term" value="P:cell differentiation"/>
    <property type="evidence" value="ECO:0007669"/>
    <property type="project" value="UniProtKB-KW"/>
</dbReference>
<dbReference type="GO" id="GO:0045596">
    <property type="term" value="P:negative regulation of cell differentiation"/>
    <property type="evidence" value="ECO:0007669"/>
    <property type="project" value="UniProtKB-ARBA"/>
</dbReference>
<evidence type="ECO:0000313" key="18">
    <source>
        <dbReference type="Proteomes" id="UP001591681"/>
    </source>
</evidence>
<comment type="function">
    <text evidence="11">Transcriptional repressor of genes that require a bHLH protein for their transcription. Plays an important role as neurogenesis negative regulator.</text>
</comment>
<dbReference type="AlphaFoldDB" id="A0ABD1KYC0"/>
<keyword evidence="18" id="KW-1185">Reference proteome</keyword>
<comment type="subcellular location">
    <subcellularLocation>
        <location evidence="1">Nucleus</location>
    </subcellularLocation>
</comment>
<dbReference type="SUPFAM" id="SSF47459">
    <property type="entry name" value="HLH, helix-loop-helix DNA-binding domain"/>
    <property type="match status" value="1"/>
</dbReference>
<evidence type="ECO:0000256" key="8">
    <source>
        <dbReference type="ARBA" id="ARBA00023163"/>
    </source>
</evidence>
<protein>
    <recommendedName>
        <fullName evidence="12">Transcription factor HES-5</fullName>
    </recommendedName>
    <alternativeName>
        <fullName evidence="13">Hairy and enhancer of split 5</fullName>
    </alternativeName>
</protein>
<evidence type="ECO:0000256" key="11">
    <source>
        <dbReference type="ARBA" id="ARBA00060201"/>
    </source>
</evidence>
<dbReference type="Pfam" id="PF00010">
    <property type="entry name" value="HLH"/>
    <property type="match status" value="1"/>
</dbReference>
<evidence type="ECO:0000256" key="12">
    <source>
        <dbReference type="ARBA" id="ARBA00072975"/>
    </source>
</evidence>
<name>A0ABD1KYC0_9TELE</name>
<evidence type="ECO:0000256" key="2">
    <source>
        <dbReference type="ARBA" id="ARBA00022473"/>
    </source>
</evidence>
<evidence type="ECO:0000256" key="7">
    <source>
        <dbReference type="ARBA" id="ARBA00023125"/>
    </source>
</evidence>
<evidence type="ECO:0000256" key="6">
    <source>
        <dbReference type="ARBA" id="ARBA00023015"/>
    </source>
</evidence>
<comment type="caution">
    <text evidence="17">The sequence shown here is derived from an EMBL/GenBank/DDBJ whole genome shotgun (WGS) entry which is preliminary data.</text>
</comment>
<dbReference type="SUPFAM" id="SSF158457">
    <property type="entry name" value="Orange domain-like"/>
    <property type="match status" value="1"/>
</dbReference>
<evidence type="ECO:0000256" key="5">
    <source>
        <dbReference type="ARBA" id="ARBA00022902"/>
    </source>
</evidence>
<dbReference type="GO" id="GO:0003677">
    <property type="term" value="F:DNA binding"/>
    <property type="evidence" value="ECO:0007669"/>
    <property type="project" value="UniProtKB-KW"/>
</dbReference>
<dbReference type="CDD" id="cd11461">
    <property type="entry name" value="bHLH-O_HES5"/>
    <property type="match status" value="1"/>
</dbReference>